<name>A0A2H3ECM7_ARMGA</name>
<evidence type="ECO:0000256" key="1">
    <source>
        <dbReference type="SAM" id="Phobius"/>
    </source>
</evidence>
<dbReference type="OMA" id="SHNIIYT"/>
<dbReference type="EMBL" id="KZ293644">
    <property type="protein sequence ID" value="PBL04031.1"/>
    <property type="molecule type" value="Genomic_DNA"/>
</dbReference>
<accession>A0A2H3ECM7</accession>
<evidence type="ECO:0000313" key="4">
    <source>
        <dbReference type="Proteomes" id="UP000217790"/>
    </source>
</evidence>
<dbReference type="Proteomes" id="UP000217790">
    <property type="component" value="Unassembled WGS sequence"/>
</dbReference>
<feature type="transmembrane region" description="Helical" evidence="1">
    <location>
        <begin position="212"/>
        <end position="233"/>
    </location>
</feature>
<feature type="transmembrane region" description="Helical" evidence="1">
    <location>
        <begin position="138"/>
        <end position="157"/>
    </location>
</feature>
<feature type="domain" description="DUF6534" evidence="2">
    <location>
        <begin position="218"/>
        <end position="303"/>
    </location>
</feature>
<feature type="transmembrane region" description="Helical" evidence="1">
    <location>
        <begin position="245"/>
        <end position="273"/>
    </location>
</feature>
<organism evidence="3 4">
    <name type="scientific">Armillaria gallica</name>
    <name type="common">Bulbous honey fungus</name>
    <name type="synonym">Armillaria bulbosa</name>
    <dbReference type="NCBI Taxonomy" id="47427"/>
    <lineage>
        <taxon>Eukaryota</taxon>
        <taxon>Fungi</taxon>
        <taxon>Dikarya</taxon>
        <taxon>Basidiomycota</taxon>
        <taxon>Agaricomycotina</taxon>
        <taxon>Agaricomycetes</taxon>
        <taxon>Agaricomycetidae</taxon>
        <taxon>Agaricales</taxon>
        <taxon>Marasmiineae</taxon>
        <taxon>Physalacriaceae</taxon>
        <taxon>Armillaria</taxon>
    </lineage>
</organism>
<keyword evidence="1" id="KW-0812">Transmembrane</keyword>
<dbReference type="InterPro" id="IPR045339">
    <property type="entry name" value="DUF6534"/>
</dbReference>
<feature type="transmembrane region" description="Helical" evidence="1">
    <location>
        <begin position="279"/>
        <end position="299"/>
    </location>
</feature>
<dbReference type="PANTHER" id="PTHR40465:SF1">
    <property type="entry name" value="DUF6534 DOMAIN-CONTAINING PROTEIN"/>
    <property type="match status" value="1"/>
</dbReference>
<sequence length="381" mass="41738">MTRKRPLYSRTNPYYDNFKIMSTVPTGQPTELPAFDNTLGALYVGSNLATALYGVICVQTFLYITSNRSRSDGWPMKLLVFILFSRTHLNCSGLDTAHQCLMLAGMYRFLVTDYANPAALPAGGSSSGEALTSYDEGIVAMCSILLVQLFFCWRIWTFSASSLHLLVRIAIMALAISLAFLNSASSIALSIFGYRHRLLTVNTPEFTLSWKLSASSGIAFDVIMTVAMTLSLYRCRSGMKRSNHVIAILILFTVNTNLVTTMLSISSLVTYLVLPNATIYGGIAFLISKSYLNSFLAILNSREFLREKMDHQSQPGQSSIPDFAAQTNTDATSTTGEQFDLSLIAAVGSSTSKVVIMIHDTLGNGGEVKPEGLKLKARIKR</sequence>
<dbReference type="AlphaFoldDB" id="A0A2H3ECM7"/>
<protein>
    <recommendedName>
        <fullName evidence="2">DUF6534 domain-containing protein</fullName>
    </recommendedName>
</protein>
<proteinExistence type="predicted"/>
<dbReference type="Pfam" id="PF20152">
    <property type="entry name" value="DUF6534"/>
    <property type="match status" value="1"/>
</dbReference>
<dbReference type="PANTHER" id="PTHR40465">
    <property type="entry name" value="CHROMOSOME 1, WHOLE GENOME SHOTGUN SEQUENCE"/>
    <property type="match status" value="1"/>
</dbReference>
<reference evidence="4" key="1">
    <citation type="journal article" date="2017" name="Nat. Ecol. Evol.">
        <title>Genome expansion and lineage-specific genetic innovations in the forest pathogenic fungi Armillaria.</title>
        <authorList>
            <person name="Sipos G."/>
            <person name="Prasanna A.N."/>
            <person name="Walter M.C."/>
            <person name="O'Connor E."/>
            <person name="Balint B."/>
            <person name="Krizsan K."/>
            <person name="Kiss B."/>
            <person name="Hess J."/>
            <person name="Varga T."/>
            <person name="Slot J."/>
            <person name="Riley R."/>
            <person name="Boka B."/>
            <person name="Rigling D."/>
            <person name="Barry K."/>
            <person name="Lee J."/>
            <person name="Mihaltcheva S."/>
            <person name="LaButti K."/>
            <person name="Lipzen A."/>
            <person name="Waldron R."/>
            <person name="Moloney N.M."/>
            <person name="Sperisen C."/>
            <person name="Kredics L."/>
            <person name="Vagvoelgyi C."/>
            <person name="Patrignani A."/>
            <person name="Fitzpatrick D."/>
            <person name="Nagy I."/>
            <person name="Doyle S."/>
            <person name="Anderson J.B."/>
            <person name="Grigoriev I.V."/>
            <person name="Gueldener U."/>
            <person name="Muensterkoetter M."/>
            <person name="Nagy L.G."/>
        </authorList>
    </citation>
    <scope>NUCLEOTIDE SEQUENCE [LARGE SCALE GENOMIC DNA]</scope>
    <source>
        <strain evidence="4">Ar21-2</strain>
    </source>
</reference>
<dbReference type="InParanoid" id="A0A2H3ECM7"/>
<gene>
    <name evidence="3" type="ORF">ARMGADRAFT_1056980</name>
</gene>
<dbReference type="OrthoDB" id="2535105at2759"/>
<keyword evidence="1" id="KW-0472">Membrane</keyword>
<feature type="transmembrane region" description="Helical" evidence="1">
    <location>
        <begin position="41"/>
        <end position="64"/>
    </location>
</feature>
<keyword evidence="1" id="KW-1133">Transmembrane helix</keyword>
<evidence type="ECO:0000259" key="2">
    <source>
        <dbReference type="Pfam" id="PF20152"/>
    </source>
</evidence>
<feature type="transmembrane region" description="Helical" evidence="1">
    <location>
        <begin position="169"/>
        <end position="192"/>
    </location>
</feature>
<keyword evidence="4" id="KW-1185">Reference proteome</keyword>
<evidence type="ECO:0000313" key="3">
    <source>
        <dbReference type="EMBL" id="PBL04031.1"/>
    </source>
</evidence>
<dbReference type="STRING" id="47427.A0A2H3ECM7"/>